<evidence type="ECO:0000313" key="2">
    <source>
        <dbReference type="EMBL" id="ORX39446.1"/>
    </source>
</evidence>
<dbReference type="EMBL" id="NBSH01000003">
    <property type="protein sequence ID" value="ORX39446.1"/>
    <property type="molecule type" value="Genomic_DNA"/>
</dbReference>
<feature type="compositionally biased region" description="Basic residues" evidence="1">
    <location>
        <begin position="365"/>
        <end position="379"/>
    </location>
</feature>
<reference evidence="2 3" key="1">
    <citation type="submission" date="2017-03" db="EMBL/GenBank/DDBJ databases">
        <title>Widespread Adenine N6-methylation of Active Genes in Fungi.</title>
        <authorList>
            <consortium name="DOE Joint Genome Institute"/>
            <person name="Mondo S.J."/>
            <person name="Dannebaum R.O."/>
            <person name="Kuo R.C."/>
            <person name="Louie K.B."/>
            <person name="Bewick A.J."/>
            <person name="Labutti K."/>
            <person name="Haridas S."/>
            <person name="Kuo A."/>
            <person name="Salamov A."/>
            <person name="Ahrendt S.R."/>
            <person name="Lau R."/>
            <person name="Bowen B.P."/>
            <person name="Lipzen A."/>
            <person name="Sullivan W."/>
            <person name="Andreopoulos W.B."/>
            <person name="Clum A."/>
            <person name="Lindquist E."/>
            <person name="Daum C."/>
            <person name="Northen T.R."/>
            <person name="Ramamoorthy G."/>
            <person name="Schmitz R.J."/>
            <person name="Gryganskyi A."/>
            <person name="Culley D."/>
            <person name="Magnuson J."/>
            <person name="James T.Y."/>
            <person name="O'Malley M.A."/>
            <person name="Stajich J.E."/>
            <person name="Spatafora J.W."/>
            <person name="Visel A."/>
            <person name="Grigoriev I.V."/>
        </authorList>
    </citation>
    <scope>NUCLEOTIDE SEQUENCE [LARGE SCALE GENOMIC DNA]</scope>
    <source>
        <strain evidence="2 3">NRRL Y-17943</strain>
    </source>
</reference>
<comment type="caution">
    <text evidence="2">The sequence shown here is derived from an EMBL/GenBank/DDBJ whole genome shotgun (WGS) entry which is preliminary data.</text>
</comment>
<dbReference type="RefSeq" id="XP_021873309.1">
    <property type="nucleotide sequence ID" value="XM_022015206.1"/>
</dbReference>
<name>A0A1Y1UPQ6_9TREE</name>
<feature type="compositionally biased region" description="Polar residues" evidence="1">
    <location>
        <begin position="224"/>
        <end position="233"/>
    </location>
</feature>
<feature type="compositionally biased region" description="Basic residues" evidence="1">
    <location>
        <begin position="344"/>
        <end position="355"/>
    </location>
</feature>
<accession>A0A1Y1UPQ6</accession>
<sequence>MPWEVLRDVSQHQTALKKSSRSPRILTNGRLTLPPDASSTVPKRSQPNPRSKKRLKSLNEKFDSLYPSLDDGQSVNLVLQQWTDEKRIKEAEESQVYQNLDLARNELEQLQSDRMLEDIIAGRPLVISKYQGPVNTSSSATKFNEDETSMERSRYDSMLKHSHAGGQPGGYLGSTFDDRRILSTASHDFHPDETSTPPHLNQRPHRAFHYPYAHRHLPHPPQPQSNDHSSTDQTVSISTGYEIDNIPSPTPIRRGVRFNSMTQTRYITPRTERSHHYVHPMGSEMANTSRPWLGSDFHEAHEPTRAGPQYEAVVQTVHESIPQDLYQTPPGQLRRRIASPPARYPHRPSHSRRSRSISSDGSMRYHTRASSRKRARYHEKHHETRSKYRRYGRARSSRHRRHRYYSSDSGSSSSSSASYSTLSTDSYDSRTFSVGSASPLPRLVGVTDGAWRNYDTTKSQAPIDPAKGQQTFPGRKARYAFQAVSNLRNAQTNPGLTKEDVQSPRNAQLKMTHQTQEQTHSQALADTQSTAINSIREFSFSPQAGSLGMQESTPDDEADYQMQQVPEQSQEASRVAARMGKTVRHVRFALSPMPPDELDLDSGNQQMSWWSAEESMKASHEETWGGEDMREDQLASFFAGGGDTGFRVYRDEY</sequence>
<feature type="compositionally biased region" description="Basic and acidic residues" evidence="1">
    <location>
        <begin position="1"/>
        <end position="10"/>
    </location>
</feature>
<gene>
    <name evidence="2" type="ORF">BD324DRAFT_619747</name>
</gene>
<feature type="compositionally biased region" description="Polar residues" evidence="1">
    <location>
        <begin position="37"/>
        <end position="49"/>
    </location>
</feature>
<evidence type="ECO:0000256" key="1">
    <source>
        <dbReference type="SAM" id="MobiDB-lite"/>
    </source>
</evidence>
<dbReference type="Proteomes" id="UP000193218">
    <property type="component" value="Unassembled WGS sequence"/>
</dbReference>
<feature type="compositionally biased region" description="Polar residues" evidence="1">
    <location>
        <begin position="540"/>
        <end position="552"/>
    </location>
</feature>
<dbReference type="GeneID" id="33557014"/>
<feature type="region of interest" description="Disordered" evidence="1">
    <location>
        <begin position="322"/>
        <end position="439"/>
    </location>
</feature>
<proteinExistence type="predicted"/>
<protein>
    <submittedName>
        <fullName evidence="2">Uncharacterized protein</fullName>
    </submittedName>
</protein>
<evidence type="ECO:0000313" key="3">
    <source>
        <dbReference type="Proteomes" id="UP000193218"/>
    </source>
</evidence>
<feature type="compositionally biased region" description="Low complexity" evidence="1">
    <location>
        <begin position="406"/>
        <end position="430"/>
    </location>
</feature>
<dbReference type="AlphaFoldDB" id="A0A1Y1UPQ6"/>
<organism evidence="2 3">
    <name type="scientific">Kockovaella imperatae</name>
    <dbReference type="NCBI Taxonomy" id="4999"/>
    <lineage>
        <taxon>Eukaryota</taxon>
        <taxon>Fungi</taxon>
        <taxon>Dikarya</taxon>
        <taxon>Basidiomycota</taxon>
        <taxon>Agaricomycotina</taxon>
        <taxon>Tremellomycetes</taxon>
        <taxon>Tremellales</taxon>
        <taxon>Cuniculitremaceae</taxon>
        <taxon>Kockovaella</taxon>
    </lineage>
</organism>
<keyword evidence="3" id="KW-1185">Reference proteome</keyword>
<feature type="compositionally biased region" description="Basic residues" evidence="1">
    <location>
        <begin position="387"/>
        <end position="404"/>
    </location>
</feature>
<dbReference type="InParanoid" id="A0A1Y1UPQ6"/>
<feature type="region of interest" description="Disordered" evidence="1">
    <location>
        <begin position="540"/>
        <end position="561"/>
    </location>
</feature>
<feature type="region of interest" description="Disordered" evidence="1">
    <location>
        <begin position="214"/>
        <end position="233"/>
    </location>
</feature>
<feature type="region of interest" description="Disordered" evidence="1">
    <location>
        <begin position="1"/>
        <end position="55"/>
    </location>
</feature>